<protein>
    <recommendedName>
        <fullName evidence="4">Energy transducer TonB</fullName>
    </recommendedName>
</protein>
<keyword evidence="1" id="KW-0472">Membrane</keyword>
<dbReference type="Proteomes" id="UP000008332">
    <property type="component" value="Chromosome"/>
</dbReference>
<dbReference type="OrthoDB" id="8854271at2"/>
<keyword evidence="1" id="KW-0812">Transmembrane</keyword>
<dbReference type="eggNOG" id="COG0810">
    <property type="taxonomic scope" value="Bacteria"/>
</dbReference>
<organism evidence="2 3">
    <name type="scientific">Albidiferax ferrireducens (strain ATCC BAA-621 / DSM 15236 / T118)</name>
    <name type="common">Rhodoferax ferrireducens</name>
    <dbReference type="NCBI Taxonomy" id="338969"/>
    <lineage>
        <taxon>Bacteria</taxon>
        <taxon>Pseudomonadati</taxon>
        <taxon>Pseudomonadota</taxon>
        <taxon>Betaproteobacteria</taxon>
        <taxon>Burkholderiales</taxon>
        <taxon>Comamonadaceae</taxon>
        <taxon>Rhodoferax</taxon>
    </lineage>
</organism>
<dbReference type="EMBL" id="CP000267">
    <property type="protein sequence ID" value="ABD68858.1"/>
    <property type="molecule type" value="Genomic_DNA"/>
</dbReference>
<evidence type="ECO:0000313" key="3">
    <source>
        <dbReference type="Proteomes" id="UP000008332"/>
    </source>
</evidence>
<dbReference type="AlphaFoldDB" id="Q21ZE5"/>
<reference evidence="3" key="1">
    <citation type="submission" date="2006-02" db="EMBL/GenBank/DDBJ databases">
        <title>Complete sequence of chromosome of Rhodoferax ferrireducens DSM 15236.</title>
        <authorList>
            <person name="Copeland A."/>
            <person name="Lucas S."/>
            <person name="Lapidus A."/>
            <person name="Barry K."/>
            <person name="Detter J.C."/>
            <person name="Glavina del Rio T."/>
            <person name="Hammon N."/>
            <person name="Israni S."/>
            <person name="Pitluck S."/>
            <person name="Brettin T."/>
            <person name="Bruce D."/>
            <person name="Han C."/>
            <person name="Tapia R."/>
            <person name="Gilna P."/>
            <person name="Kiss H."/>
            <person name="Schmutz J."/>
            <person name="Larimer F."/>
            <person name="Land M."/>
            <person name="Kyrpides N."/>
            <person name="Ivanova N."/>
            <person name="Richardson P."/>
        </authorList>
    </citation>
    <scope>NUCLEOTIDE SEQUENCE [LARGE SCALE GENOMIC DNA]</scope>
    <source>
        <strain evidence="3">ATCC BAA-621 / DSM 15236 / T118</strain>
    </source>
</reference>
<dbReference type="STRING" id="338969.Rfer_1117"/>
<keyword evidence="3" id="KW-1185">Reference proteome</keyword>
<feature type="transmembrane region" description="Helical" evidence="1">
    <location>
        <begin position="21"/>
        <end position="41"/>
    </location>
</feature>
<name>Q21ZE5_ALBFT</name>
<keyword evidence="1" id="KW-1133">Transmembrane helix</keyword>
<dbReference type="RefSeq" id="WP_011463427.1">
    <property type="nucleotide sequence ID" value="NC_007908.1"/>
</dbReference>
<evidence type="ECO:0000256" key="1">
    <source>
        <dbReference type="SAM" id="Phobius"/>
    </source>
</evidence>
<evidence type="ECO:0008006" key="4">
    <source>
        <dbReference type="Google" id="ProtNLM"/>
    </source>
</evidence>
<proteinExistence type="predicted"/>
<accession>Q21ZE5</accession>
<dbReference type="HOGENOM" id="CLU_076057_5_3_4"/>
<evidence type="ECO:0000313" key="2">
    <source>
        <dbReference type="EMBL" id="ABD68858.1"/>
    </source>
</evidence>
<dbReference type="KEGG" id="rfr:Rfer_1117"/>
<dbReference type="SUPFAM" id="SSF74653">
    <property type="entry name" value="TolA/TonB C-terminal domain"/>
    <property type="match status" value="1"/>
</dbReference>
<gene>
    <name evidence="2" type="ordered locus">Rfer_1117</name>
</gene>
<dbReference type="Gene3D" id="3.30.2420.10">
    <property type="entry name" value="TonB"/>
    <property type="match status" value="1"/>
</dbReference>
<sequence>MNTLEMDYRFEPRDPSRRIKGLIIVIALHAIIGYALVSGMARKGIDFIKKPLEAVVIQEVIIPPPPPPPPPPKKIEKPLVMPKVEAPPPPYVPPPDVTPQVSSNAPAIVSVATPPRAPAEIAPPPPPDTPVATGPKRTTIGLACPTQVPPEMPRKALQDGIEGVVKAQIHIKNGIIQDVTVLSGPRVFHTAVKAAMMQYKCVTNESDVIAVQEFNFKLD</sequence>